<accession>A0ABU1AUQ7</accession>
<dbReference type="NCBIfam" id="TIGR01764">
    <property type="entry name" value="excise"/>
    <property type="match status" value="1"/>
</dbReference>
<feature type="domain" description="Helix-turn-helix" evidence="1">
    <location>
        <begin position="75"/>
        <end position="120"/>
    </location>
</feature>
<dbReference type="RefSeq" id="WP_308949513.1">
    <property type="nucleotide sequence ID" value="NZ_JARXHW010000013.1"/>
</dbReference>
<reference evidence="2 3" key="1">
    <citation type="submission" date="2023-04" db="EMBL/GenBank/DDBJ databases">
        <title>A novel bacteria isolated from coastal sediment.</title>
        <authorList>
            <person name="Liu X.-J."/>
            <person name="Du Z.-J."/>
        </authorList>
    </citation>
    <scope>NUCLEOTIDE SEQUENCE [LARGE SCALE GENOMIC DNA]</scope>
    <source>
        <strain evidence="2 3">SDUM461003</strain>
    </source>
</reference>
<dbReference type="Proteomes" id="UP001225316">
    <property type="component" value="Unassembled WGS sequence"/>
</dbReference>
<organism evidence="2 3">
    <name type="scientific">Thalassobacterium maritimum</name>
    <dbReference type="NCBI Taxonomy" id="3041265"/>
    <lineage>
        <taxon>Bacteria</taxon>
        <taxon>Pseudomonadati</taxon>
        <taxon>Verrucomicrobiota</taxon>
        <taxon>Opitutia</taxon>
        <taxon>Puniceicoccales</taxon>
        <taxon>Coraliomargaritaceae</taxon>
        <taxon>Thalassobacterium</taxon>
    </lineage>
</organism>
<name>A0ABU1AUQ7_9BACT</name>
<proteinExistence type="predicted"/>
<keyword evidence="3" id="KW-1185">Reference proteome</keyword>
<dbReference type="InterPro" id="IPR010093">
    <property type="entry name" value="SinI_DNA-bd"/>
</dbReference>
<evidence type="ECO:0000259" key="1">
    <source>
        <dbReference type="Pfam" id="PF12728"/>
    </source>
</evidence>
<evidence type="ECO:0000313" key="2">
    <source>
        <dbReference type="EMBL" id="MDQ8207377.1"/>
    </source>
</evidence>
<dbReference type="Pfam" id="PF12728">
    <property type="entry name" value="HTH_17"/>
    <property type="match status" value="1"/>
</dbReference>
<sequence length="151" mass="17104">MSKGTMEETVQISEQDRQLLEKLNEVINGNERPVLLGREGAHIHFPEPVFHHLTHIVRAMLQGQSVSVLAENEEFTTQAAANFLGVSRPHLVKVLEAGTIPFHRVGSHRRVSLSDLRQYQKLRDGERRQSLDALTKRVETAGYYDSDYTGD</sequence>
<evidence type="ECO:0000313" key="3">
    <source>
        <dbReference type="Proteomes" id="UP001225316"/>
    </source>
</evidence>
<comment type="caution">
    <text evidence="2">The sequence shown here is derived from an EMBL/GenBank/DDBJ whole genome shotgun (WGS) entry which is preliminary data.</text>
</comment>
<dbReference type="InterPro" id="IPR041657">
    <property type="entry name" value="HTH_17"/>
</dbReference>
<dbReference type="EMBL" id="JARXHW010000013">
    <property type="protein sequence ID" value="MDQ8207377.1"/>
    <property type="molecule type" value="Genomic_DNA"/>
</dbReference>
<gene>
    <name evidence="2" type="ORF">QEH52_07650</name>
</gene>
<protein>
    <submittedName>
        <fullName evidence="2">Helix-turn-helix domain-containing protein</fullName>
    </submittedName>
</protein>